<dbReference type="Gene3D" id="3.10.105.10">
    <property type="entry name" value="Dipeptide-binding Protein, Domain 3"/>
    <property type="match status" value="1"/>
</dbReference>
<protein>
    <submittedName>
        <fullName evidence="5">ABC transporter substrate-binding protein</fullName>
    </submittedName>
</protein>
<name>A0A5C0AW44_9BURK</name>
<dbReference type="PANTHER" id="PTHR30290:SF38">
    <property type="entry name" value="D,D-DIPEPTIDE-BINDING PERIPLASMIC PROTEIN DDPA-RELATED"/>
    <property type="match status" value="1"/>
</dbReference>
<evidence type="ECO:0000256" key="2">
    <source>
        <dbReference type="ARBA" id="ARBA00022729"/>
    </source>
</evidence>
<feature type="domain" description="Solute-binding protein family 5" evidence="4">
    <location>
        <begin position="88"/>
        <end position="435"/>
    </location>
</feature>
<dbReference type="Pfam" id="PF00496">
    <property type="entry name" value="SBP_bac_5"/>
    <property type="match status" value="1"/>
</dbReference>
<dbReference type="KEGG" id="pacr:FXN63_12775"/>
<comment type="similarity">
    <text evidence="1">Belongs to the bacterial solute-binding protein 5 family.</text>
</comment>
<dbReference type="SUPFAM" id="SSF53850">
    <property type="entry name" value="Periplasmic binding protein-like II"/>
    <property type="match status" value="1"/>
</dbReference>
<dbReference type="AlphaFoldDB" id="A0A5C0AW44"/>
<dbReference type="GO" id="GO:1904680">
    <property type="term" value="F:peptide transmembrane transporter activity"/>
    <property type="evidence" value="ECO:0007669"/>
    <property type="project" value="TreeGrafter"/>
</dbReference>
<feature type="signal peptide" evidence="3">
    <location>
        <begin position="1"/>
        <end position="31"/>
    </location>
</feature>
<dbReference type="EMBL" id="CP043046">
    <property type="protein sequence ID" value="QEI06609.1"/>
    <property type="molecule type" value="Genomic_DNA"/>
</dbReference>
<dbReference type="InterPro" id="IPR039424">
    <property type="entry name" value="SBP_5"/>
</dbReference>
<evidence type="ECO:0000256" key="1">
    <source>
        <dbReference type="ARBA" id="ARBA00005695"/>
    </source>
</evidence>
<feature type="chain" id="PRO_5023143864" evidence="3">
    <location>
        <begin position="32"/>
        <end position="520"/>
    </location>
</feature>
<accession>A0A5C0AW44</accession>
<evidence type="ECO:0000313" key="5">
    <source>
        <dbReference type="EMBL" id="QEI06609.1"/>
    </source>
</evidence>
<dbReference type="CDD" id="cd00995">
    <property type="entry name" value="PBP2_NikA_DppA_OppA_like"/>
    <property type="match status" value="1"/>
</dbReference>
<dbReference type="GO" id="GO:0015833">
    <property type="term" value="P:peptide transport"/>
    <property type="evidence" value="ECO:0007669"/>
    <property type="project" value="TreeGrafter"/>
</dbReference>
<keyword evidence="2 3" id="KW-0732">Signal</keyword>
<sequence>MFNTFAFNKFVRRIAAVSAATLMFGAAPNAAAPAAPQGTLTWGLSLSLTSTFFDPGETPGTGAPLLLQYAQHDAVIRPIAGNPSGLSLADKLEQSDDGLTYTFTLRPNLRFQNGDALTAEDVKFSFDRYRGAGAKLLKDKVAEVAVLDPLRVRFKLKEPWPDFLTFYGTTATGAAWVLPKKYIEEVGDEGFKKAPIGAGPYRLKAFKPGIEFNFEASEHYWRKTPNVKNLVFRYIPDPATRLAAIKRGEVDFAYALTGALGEEARRTKGLTLKTANIPVTNFIVFASQYDEKSPWSNPKVREAADIAVDRKAINDASYMGLARESYSAIPQAMAFYWNPPQSVYDPARAKKLLAEAGYPNGFDGGFLHTDASDQIGEPVQSYLAEVGIRVQLRPSERAAHLKQVAEKKLTGLVLTGSGAPGNAATRLDQFVRTGGSMSYVKDADIDTLLDQQSRELNKEKRTAQLAQVQTLLSERQRFLPVLEYAFVIVTGPRVGVDGVNLIPDNPYTGPYEDLTIKPGQ</sequence>
<organism evidence="5 6">
    <name type="scientific">Pigmentiphaga aceris</name>
    <dbReference type="NCBI Taxonomy" id="1940612"/>
    <lineage>
        <taxon>Bacteria</taxon>
        <taxon>Pseudomonadati</taxon>
        <taxon>Pseudomonadota</taxon>
        <taxon>Betaproteobacteria</taxon>
        <taxon>Burkholderiales</taxon>
        <taxon>Alcaligenaceae</taxon>
        <taxon>Pigmentiphaga</taxon>
    </lineage>
</organism>
<gene>
    <name evidence="5" type="ORF">FXN63_12775</name>
</gene>
<evidence type="ECO:0000313" key="6">
    <source>
        <dbReference type="Proteomes" id="UP000325161"/>
    </source>
</evidence>
<dbReference type="Gene3D" id="3.90.76.10">
    <property type="entry name" value="Dipeptide-binding Protein, Domain 1"/>
    <property type="match status" value="1"/>
</dbReference>
<keyword evidence="6" id="KW-1185">Reference proteome</keyword>
<dbReference type="Proteomes" id="UP000325161">
    <property type="component" value="Chromosome"/>
</dbReference>
<proteinExistence type="inferred from homology"/>
<dbReference type="PANTHER" id="PTHR30290">
    <property type="entry name" value="PERIPLASMIC BINDING COMPONENT OF ABC TRANSPORTER"/>
    <property type="match status" value="1"/>
</dbReference>
<evidence type="ECO:0000259" key="4">
    <source>
        <dbReference type="Pfam" id="PF00496"/>
    </source>
</evidence>
<evidence type="ECO:0000256" key="3">
    <source>
        <dbReference type="SAM" id="SignalP"/>
    </source>
</evidence>
<reference evidence="5 6" key="1">
    <citation type="submission" date="2019-08" db="EMBL/GenBank/DDBJ databases">
        <title>Amphibian skin-associated Pigmentiphaga: genome sequence and occurrence across geography and hosts.</title>
        <authorList>
            <person name="Bletz M.C."/>
            <person name="Bunk B."/>
            <person name="Sproeer C."/>
            <person name="Biwer P."/>
            <person name="Reiter S."/>
            <person name="Rabemananjara F.C.E."/>
            <person name="Schulz S."/>
            <person name="Overmann J."/>
            <person name="Vences M."/>
        </authorList>
    </citation>
    <scope>NUCLEOTIDE SEQUENCE [LARGE SCALE GENOMIC DNA]</scope>
    <source>
        <strain evidence="5 6">Mada1488</strain>
    </source>
</reference>
<dbReference type="InterPro" id="IPR000914">
    <property type="entry name" value="SBP_5_dom"/>
</dbReference>
<dbReference type="OrthoDB" id="9801799at2"/>
<dbReference type="Gene3D" id="3.40.190.10">
    <property type="entry name" value="Periplasmic binding protein-like II"/>
    <property type="match status" value="1"/>
</dbReference>
<dbReference type="RefSeq" id="WP_148815377.1">
    <property type="nucleotide sequence ID" value="NZ_CP043046.1"/>
</dbReference>